<dbReference type="AlphaFoldDB" id="A0A1F5L117"/>
<evidence type="ECO:0000313" key="1">
    <source>
        <dbReference type="EMBL" id="OGE46741.1"/>
    </source>
</evidence>
<dbReference type="OrthoDB" id="3437351at2759"/>
<dbReference type="EMBL" id="LXJU01000108">
    <property type="protein sequence ID" value="OGE46795.1"/>
    <property type="molecule type" value="Genomic_DNA"/>
</dbReference>
<name>A0A1F5L117_PENAI</name>
<dbReference type="GeneID" id="34582612"/>
<protein>
    <submittedName>
        <fullName evidence="2">Uncharacterized protein</fullName>
    </submittedName>
</protein>
<accession>A0A1F5L117</accession>
<organism evidence="2 4">
    <name type="scientific">Penicillium arizonense</name>
    <dbReference type="NCBI Taxonomy" id="1835702"/>
    <lineage>
        <taxon>Eukaryota</taxon>
        <taxon>Fungi</taxon>
        <taxon>Dikarya</taxon>
        <taxon>Ascomycota</taxon>
        <taxon>Pezizomycotina</taxon>
        <taxon>Eurotiomycetes</taxon>
        <taxon>Eurotiomycetidae</taxon>
        <taxon>Eurotiales</taxon>
        <taxon>Aspergillaceae</taxon>
        <taxon>Penicillium</taxon>
    </lineage>
</organism>
<reference evidence="2 4" key="1">
    <citation type="journal article" date="2016" name="Sci. Rep.">
        <title>Penicillium arizonense, a new, genome sequenced fungal species, reveals a high chemical diversity in secreted metabolites.</title>
        <authorList>
            <person name="Grijseels S."/>
            <person name="Nielsen J.C."/>
            <person name="Randelovic M."/>
            <person name="Nielsen J."/>
            <person name="Nielsen K.F."/>
            <person name="Workman M."/>
            <person name="Frisvad J.C."/>
        </authorList>
    </citation>
    <scope>NUCLEOTIDE SEQUENCE [LARGE SCALE GENOMIC DNA]</scope>
    <source>
        <strain evidence="2 4">CBS 141311</strain>
    </source>
</reference>
<sequence>MAVINLVPLCTGISFGLPADLLHVDRQMLAWFHRWP</sequence>
<dbReference type="EMBL" id="LXJU01000124">
    <property type="protein sequence ID" value="OGE46741.1"/>
    <property type="molecule type" value="Genomic_DNA"/>
</dbReference>
<gene>
    <name evidence="3" type="ORF">PENARI_c108G01578</name>
    <name evidence="2" type="ORF">PENARI_c122G04862</name>
    <name evidence="1" type="ORF">PENARI_c124G11304</name>
</gene>
<dbReference type="Proteomes" id="UP000177622">
    <property type="component" value="Unassembled WGS sequence"/>
</dbReference>
<keyword evidence="4" id="KW-1185">Reference proteome</keyword>
<evidence type="ECO:0000313" key="3">
    <source>
        <dbReference type="EMBL" id="OGE46795.1"/>
    </source>
</evidence>
<comment type="caution">
    <text evidence="2">The sequence shown here is derived from an EMBL/GenBank/DDBJ whole genome shotgun (WGS) entry which is preliminary data.</text>
</comment>
<dbReference type="EMBL" id="LXJU01000122">
    <property type="protein sequence ID" value="OGE46746.1"/>
    <property type="molecule type" value="Genomic_DNA"/>
</dbReference>
<evidence type="ECO:0000313" key="2">
    <source>
        <dbReference type="EMBL" id="OGE46746.1"/>
    </source>
</evidence>
<dbReference type="RefSeq" id="XP_022482262.1">
    <property type="nucleotide sequence ID" value="XM_022637878.1"/>
</dbReference>
<evidence type="ECO:0000313" key="4">
    <source>
        <dbReference type="Proteomes" id="UP000177622"/>
    </source>
</evidence>
<proteinExistence type="predicted"/>